<proteinExistence type="inferred from homology"/>
<organism evidence="3 4">
    <name type="scientific">Elysia crispata</name>
    <name type="common">lettuce slug</name>
    <dbReference type="NCBI Taxonomy" id="231223"/>
    <lineage>
        <taxon>Eukaryota</taxon>
        <taxon>Metazoa</taxon>
        <taxon>Spiralia</taxon>
        <taxon>Lophotrochozoa</taxon>
        <taxon>Mollusca</taxon>
        <taxon>Gastropoda</taxon>
        <taxon>Heterobranchia</taxon>
        <taxon>Euthyneura</taxon>
        <taxon>Panpulmonata</taxon>
        <taxon>Sacoglossa</taxon>
        <taxon>Placobranchoidea</taxon>
        <taxon>Plakobranchidae</taxon>
        <taxon>Elysia</taxon>
    </lineage>
</organism>
<dbReference type="PANTHER" id="PTHR10300:SF14">
    <property type="entry name" value="PROTEIN SARAH"/>
    <property type="match status" value="1"/>
</dbReference>
<evidence type="ECO:0000256" key="1">
    <source>
        <dbReference type="ARBA" id="ARBA00008209"/>
    </source>
</evidence>
<dbReference type="InterPro" id="IPR006931">
    <property type="entry name" value="Calcipressin"/>
</dbReference>
<dbReference type="GO" id="GO:0003676">
    <property type="term" value="F:nucleic acid binding"/>
    <property type="evidence" value="ECO:0007669"/>
    <property type="project" value="InterPro"/>
</dbReference>
<reference evidence="3" key="1">
    <citation type="journal article" date="2023" name="G3 (Bethesda)">
        <title>A reference genome for the long-term kleptoplast-retaining sea slug Elysia crispata morphotype clarki.</title>
        <authorList>
            <person name="Eastman K.E."/>
            <person name="Pendleton A.L."/>
            <person name="Shaikh M.A."/>
            <person name="Suttiyut T."/>
            <person name="Ogas R."/>
            <person name="Tomko P."/>
            <person name="Gavelis G."/>
            <person name="Widhalm J.R."/>
            <person name="Wisecaver J.H."/>
        </authorList>
    </citation>
    <scope>NUCLEOTIDE SEQUENCE</scope>
    <source>
        <strain evidence="3">ECLA1</strain>
    </source>
</reference>
<dbReference type="GO" id="GO:0008597">
    <property type="term" value="F:calcium-dependent protein serine/threonine phosphatase regulator activity"/>
    <property type="evidence" value="ECO:0007669"/>
    <property type="project" value="TreeGrafter"/>
</dbReference>
<dbReference type="GO" id="GO:0005737">
    <property type="term" value="C:cytoplasm"/>
    <property type="evidence" value="ECO:0007669"/>
    <property type="project" value="TreeGrafter"/>
</dbReference>
<dbReference type="Pfam" id="PF04847">
    <property type="entry name" value="Calcipressin"/>
    <property type="match status" value="1"/>
</dbReference>
<dbReference type="PANTHER" id="PTHR10300">
    <property type="entry name" value="CALCIPRESSIN"/>
    <property type="match status" value="1"/>
</dbReference>
<evidence type="ECO:0000313" key="4">
    <source>
        <dbReference type="Proteomes" id="UP001283361"/>
    </source>
</evidence>
<accession>A0AAE0ZG24</accession>
<dbReference type="GO" id="GO:0019722">
    <property type="term" value="P:calcium-mediated signaling"/>
    <property type="evidence" value="ECO:0007669"/>
    <property type="project" value="InterPro"/>
</dbReference>
<evidence type="ECO:0000313" key="3">
    <source>
        <dbReference type="EMBL" id="KAK3768648.1"/>
    </source>
</evidence>
<sequence>MSERVDQMEITDDIDSLCDDLDSFMDMSDLDDLPTAIIVTNVPASVFTDADSQASFEKIFLDIDSGATFVYLKNFKRVRAQFTSADTAGIARIKNDGAHVCGQPIRCYFFQIRTVVSDNQHLQLPKPTKMFLISPPASPPVGWESVPETEPVVNYDLLHAIASLNPGETHELHPSTEDAPAIVVHLCEDPVGFGNHSNLGAKQKIIGTRRPDISKAPEKRPPNGKDLETKSKVVKPVGTQDDEDKESELPDNEQQSGNDDTEDINGTDAKVHFEVTKKSSPTKEKKKGKQK</sequence>
<dbReference type="Gene3D" id="3.30.70.330">
    <property type="match status" value="1"/>
</dbReference>
<evidence type="ECO:0000256" key="2">
    <source>
        <dbReference type="SAM" id="MobiDB-lite"/>
    </source>
</evidence>
<dbReference type="InterPro" id="IPR035979">
    <property type="entry name" value="RBD_domain_sf"/>
</dbReference>
<comment type="similarity">
    <text evidence="1">Belongs to the RCAN family.</text>
</comment>
<comment type="caution">
    <text evidence="3">The sequence shown here is derived from an EMBL/GenBank/DDBJ whole genome shotgun (WGS) entry which is preliminary data.</text>
</comment>
<dbReference type="AlphaFoldDB" id="A0AAE0ZG24"/>
<protein>
    <recommendedName>
        <fullName evidence="5">Calcipressin-like protein</fullName>
    </recommendedName>
</protein>
<name>A0AAE0ZG24_9GAST</name>
<dbReference type="GO" id="GO:0005634">
    <property type="term" value="C:nucleus"/>
    <property type="evidence" value="ECO:0007669"/>
    <property type="project" value="TreeGrafter"/>
</dbReference>
<feature type="compositionally biased region" description="Basic and acidic residues" evidence="2">
    <location>
        <begin position="209"/>
        <end position="231"/>
    </location>
</feature>
<feature type="region of interest" description="Disordered" evidence="2">
    <location>
        <begin position="197"/>
        <end position="291"/>
    </location>
</feature>
<keyword evidence="4" id="KW-1185">Reference proteome</keyword>
<gene>
    <name evidence="3" type="ORF">RRG08_065942</name>
</gene>
<dbReference type="InterPro" id="IPR012677">
    <property type="entry name" value="Nucleotide-bd_a/b_plait_sf"/>
</dbReference>
<dbReference type="SUPFAM" id="SSF54928">
    <property type="entry name" value="RNA-binding domain, RBD"/>
    <property type="match status" value="1"/>
</dbReference>
<evidence type="ECO:0008006" key="5">
    <source>
        <dbReference type="Google" id="ProtNLM"/>
    </source>
</evidence>
<dbReference type="CDD" id="cd12434">
    <property type="entry name" value="RRM_RCAN_like"/>
    <property type="match status" value="1"/>
</dbReference>
<dbReference type="Proteomes" id="UP001283361">
    <property type="component" value="Unassembled WGS sequence"/>
</dbReference>
<feature type="compositionally biased region" description="Basic and acidic residues" evidence="2">
    <location>
        <begin position="269"/>
        <end position="283"/>
    </location>
</feature>
<feature type="compositionally biased region" description="Acidic residues" evidence="2">
    <location>
        <begin position="240"/>
        <end position="251"/>
    </location>
</feature>
<dbReference type="EMBL" id="JAWDGP010004033">
    <property type="protein sequence ID" value="KAK3768648.1"/>
    <property type="molecule type" value="Genomic_DNA"/>
</dbReference>